<protein>
    <submittedName>
        <fullName evidence="1">Uncharacterized protein</fullName>
    </submittedName>
</protein>
<reference evidence="1 2" key="2">
    <citation type="journal article" date="2023" name="Plant Pathol.">
        <title>Dismantling and reorganizing Pseudomonas marginalis sensu#lato.</title>
        <authorList>
            <person name="Sawada H."/>
            <person name="Fujikawa T."/>
            <person name="Satou M."/>
        </authorList>
    </citation>
    <scope>NUCLEOTIDE SEQUENCE [LARGE SCALE GENOMIC DNA]</scope>
    <source>
        <strain evidence="1 2">MAFF 302030</strain>
    </source>
</reference>
<evidence type="ECO:0000313" key="1">
    <source>
        <dbReference type="EMBL" id="MCK9798961.1"/>
    </source>
</evidence>
<gene>
    <name evidence="1" type="ORF">M1B34_14890</name>
</gene>
<sequence>MSNEEIFFLNGLVDYVWQAWNRFSREYFFKCCMGCHTKNGVQIAAANNLQPVSEERISYISTMLSRPNKISTNGLNSTLRYEPTWGDIDKIISLSALCQLSNHANITASFGGGLLGPKHLQKVRNAIAHLNKETHNDVIGLASLYKSNKLRHPVSSVFWRTTDTDLYALSAWIEDMILIADIATEA</sequence>
<reference evidence="1 2" key="1">
    <citation type="journal article" date="2022" name="Int. J. Syst. Evol. Microbiol.">
        <title>Pseudomonas aegrilactucae sp. nov. and Pseudomonas morbosilactucae sp. nov., pathogens causing bacterial rot of lettuce in Japan.</title>
        <authorList>
            <person name="Sawada H."/>
            <person name="Fujikawa T."/>
            <person name="Satou M."/>
        </authorList>
    </citation>
    <scope>NUCLEOTIDE SEQUENCE [LARGE SCALE GENOMIC DNA]</scope>
    <source>
        <strain evidence="1 2">MAFF 302030</strain>
    </source>
</reference>
<dbReference type="Proteomes" id="UP001155059">
    <property type="component" value="Unassembled WGS sequence"/>
</dbReference>
<accession>A0A9X1YVU1</accession>
<dbReference type="EMBL" id="JALQCW010000033">
    <property type="protein sequence ID" value="MCK9798961.1"/>
    <property type="molecule type" value="Genomic_DNA"/>
</dbReference>
<comment type="caution">
    <text evidence="1">The sequence shown here is derived from an EMBL/GenBank/DDBJ whole genome shotgun (WGS) entry which is preliminary data.</text>
</comment>
<name>A0A9X1YVU1_9PSED</name>
<evidence type="ECO:0000313" key="2">
    <source>
        <dbReference type="Proteomes" id="UP001155059"/>
    </source>
</evidence>
<organism evidence="1 2">
    <name type="scientific">Pseudomonas morbosilactucae</name>
    <dbReference type="NCBI Taxonomy" id="2938197"/>
    <lineage>
        <taxon>Bacteria</taxon>
        <taxon>Pseudomonadati</taxon>
        <taxon>Pseudomonadota</taxon>
        <taxon>Gammaproteobacteria</taxon>
        <taxon>Pseudomonadales</taxon>
        <taxon>Pseudomonadaceae</taxon>
        <taxon>Pseudomonas</taxon>
    </lineage>
</organism>
<dbReference type="AlphaFoldDB" id="A0A9X1YVU1"/>
<proteinExistence type="predicted"/>
<dbReference type="RefSeq" id="WP_268265521.1">
    <property type="nucleotide sequence ID" value="NZ_JALQCW010000033.1"/>
</dbReference>